<name>A0ACC2ES01_DIPCM</name>
<keyword evidence="2" id="KW-1185">Reference proteome</keyword>
<gene>
    <name evidence="1" type="ORF">O6H91_01G069800</name>
</gene>
<accession>A0ACC2ES01</accession>
<comment type="caution">
    <text evidence="1">The sequence shown here is derived from an EMBL/GenBank/DDBJ whole genome shotgun (WGS) entry which is preliminary data.</text>
</comment>
<protein>
    <submittedName>
        <fullName evidence="1">Uncharacterized protein</fullName>
    </submittedName>
</protein>
<dbReference type="Proteomes" id="UP001162992">
    <property type="component" value="Chromosome 1"/>
</dbReference>
<dbReference type="EMBL" id="CM055092">
    <property type="protein sequence ID" value="KAJ7569277.1"/>
    <property type="molecule type" value="Genomic_DNA"/>
</dbReference>
<evidence type="ECO:0000313" key="2">
    <source>
        <dbReference type="Proteomes" id="UP001162992"/>
    </source>
</evidence>
<reference evidence="2" key="1">
    <citation type="journal article" date="2024" name="Proc. Natl. Acad. Sci. U.S.A.">
        <title>Extraordinary preservation of gene collinearity over three hundred million years revealed in homosporous lycophytes.</title>
        <authorList>
            <person name="Li C."/>
            <person name="Wickell D."/>
            <person name="Kuo L.Y."/>
            <person name="Chen X."/>
            <person name="Nie B."/>
            <person name="Liao X."/>
            <person name="Peng D."/>
            <person name="Ji J."/>
            <person name="Jenkins J."/>
            <person name="Williams M."/>
            <person name="Shu S."/>
            <person name="Plott C."/>
            <person name="Barry K."/>
            <person name="Rajasekar S."/>
            <person name="Grimwood J."/>
            <person name="Han X."/>
            <person name="Sun S."/>
            <person name="Hou Z."/>
            <person name="He W."/>
            <person name="Dai G."/>
            <person name="Sun C."/>
            <person name="Schmutz J."/>
            <person name="Leebens-Mack J.H."/>
            <person name="Li F.W."/>
            <person name="Wang L."/>
        </authorList>
    </citation>
    <scope>NUCLEOTIDE SEQUENCE [LARGE SCALE GENOMIC DNA]</scope>
    <source>
        <strain evidence="2">cv. PW_Plant_1</strain>
    </source>
</reference>
<sequence length="80" mass="9082">MGWALYLRLHFFSLPDLLWRIPVCRPCYLRIPTPADLHLLSLPRFLLPCLTLPTCGSASWPRSLHVCGFPHCLHAALDSS</sequence>
<evidence type="ECO:0000313" key="1">
    <source>
        <dbReference type="EMBL" id="KAJ7569277.1"/>
    </source>
</evidence>
<organism evidence="1 2">
    <name type="scientific">Diphasiastrum complanatum</name>
    <name type="common">Issler's clubmoss</name>
    <name type="synonym">Lycopodium complanatum</name>
    <dbReference type="NCBI Taxonomy" id="34168"/>
    <lineage>
        <taxon>Eukaryota</taxon>
        <taxon>Viridiplantae</taxon>
        <taxon>Streptophyta</taxon>
        <taxon>Embryophyta</taxon>
        <taxon>Tracheophyta</taxon>
        <taxon>Lycopodiopsida</taxon>
        <taxon>Lycopodiales</taxon>
        <taxon>Lycopodiaceae</taxon>
        <taxon>Lycopodioideae</taxon>
        <taxon>Diphasiastrum</taxon>
    </lineage>
</organism>
<proteinExistence type="predicted"/>